<dbReference type="EMBL" id="MDYQ01000233">
    <property type="protein sequence ID" value="PRP78256.1"/>
    <property type="molecule type" value="Genomic_DNA"/>
</dbReference>
<keyword evidence="4" id="KW-1185">Reference proteome</keyword>
<keyword evidence="1" id="KW-0812">Transmembrane</keyword>
<evidence type="ECO:0000313" key="3">
    <source>
        <dbReference type="EMBL" id="PRP78256.1"/>
    </source>
</evidence>
<keyword evidence="1" id="KW-1133">Transmembrane helix</keyword>
<reference evidence="2 4" key="1">
    <citation type="journal article" date="2018" name="Genome Biol. Evol.">
        <title>Multiple Roots of Fruiting Body Formation in Amoebozoa.</title>
        <authorList>
            <person name="Hillmann F."/>
            <person name="Forbes G."/>
            <person name="Novohradska S."/>
            <person name="Ferling I."/>
            <person name="Riege K."/>
            <person name="Groth M."/>
            <person name="Westermann M."/>
            <person name="Marz M."/>
            <person name="Spaller T."/>
            <person name="Winckler T."/>
            <person name="Schaap P."/>
            <person name="Glockner G."/>
        </authorList>
    </citation>
    <scope>NUCLEOTIDE SEQUENCE [LARGE SCALE GENOMIC DNA]</scope>
    <source>
        <strain evidence="2 4">Jena</strain>
    </source>
</reference>
<dbReference type="Proteomes" id="UP000241769">
    <property type="component" value="Unassembled WGS sequence"/>
</dbReference>
<evidence type="ECO:0000256" key="1">
    <source>
        <dbReference type="SAM" id="Phobius"/>
    </source>
</evidence>
<evidence type="ECO:0000313" key="2">
    <source>
        <dbReference type="EMBL" id="PRP78228.1"/>
    </source>
</evidence>
<sequence length="84" mass="9716">MRLSNRLSGNYYYKEIVMRFNAFKTFDDEQTSTHSYGLNVLFLTFCSSIVWLFEVIPPLIKPKAIHLGHQMKQDSPPPHPATNS</sequence>
<evidence type="ECO:0000313" key="4">
    <source>
        <dbReference type="Proteomes" id="UP000241769"/>
    </source>
</evidence>
<feature type="transmembrane region" description="Helical" evidence="1">
    <location>
        <begin position="36"/>
        <end position="56"/>
    </location>
</feature>
<proteinExistence type="predicted"/>
<gene>
    <name evidence="3" type="ORF">PROFUN_13866</name>
    <name evidence="2" type="ORF">PROFUN_13981</name>
</gene>
<organism evidence="2 4">
    <name type="scientific">Planoprotostelium fungivorum</name>
    <dbReference type="NCBI Taxonomy" id="1890364"/>
    <lineage>
        <taxon>Eukaryota</taxon>
        <taxon>Amoebozoa</taxon>
        <taxon>Evosea</taxon>
        <taxon>Variosea</taxon>
        <taxon>Cavosteliida</taxon>
        <taxon>Cavosteliaceae</taxon>
        <taxon>Planoprotostelium</taxon>
    </lineage>
</organism>
<protein>
    <submittedName>
        <fullName evidence="2">Uncharacterized protein</fullName>
    </submittedName>
</protein>
<name>A0A2P6N2N7_9EUKA</name>
<dbReference type="EMBL" id="MDYQ01000235">
    <property type="protein sequence ID" value="PRP78228.1"/>
    <property type="molecule type" value="Genomic_DNA"/>
</dbReference>
<accession>A0A2P6N2N7</accession>
<keyword evidence="1" id="KW-0472">Membrane</keyword>
<dbReference type="AlphaFoldDB" id="A0A2P6N2N7"/>
<dbReference type="InParanoid" id="A0A2P6N2N7"/>
<comment type="caution">
    <text evidence="2">The sequence shown here is derived from an EMBL/GenBank/DDBJ whole genome shotgun (WGS) entry which is preliminary data.</text>
</comment>